<dbReference type="GO" id="GO:0005886">
    <property type="term" value="C:plasma membrane"/>
    <property type="evidence" value="ECO:0007669"/>
    <property type="project" value="TreeGrafter"/>
</dbReference>
<keyword evidence="2" id="KW-0175">Coiled coil</keyword>
<reference evidence="5" key="3">
    <citation type="submission" date="2025-08" db="UniProtKB">
        <authorList>
            <consortium name="Ensembl"/>
        </authorList>
    </citation>
    <scope>IDENTIFICATION</scope>
</reference>
<dbReference type="InterPro" id="IPR051379">
    <property type="entry name" value="C-type_Lectin_Receptor_IMM"/>
</dbReference>
<sequence length="304" mass="34327">MEEELNYSTVVFKNPIVSLQNEKKEEETVYAAIKAEGSSSTHQSPAIGVDNSPVPHSQPCRGVAVCLGVLCVLLVSAIVGLSVFSTELSEQKQYLMNLNSNLSTAIQILQSNNSNISTANQDLMSDKEELTQERDRLKTNLQVIYLLHDFPVNQYCSKTNGSVTKCNPCKVGWMLFQSSCYLILFPDALWKTWTESREDCKKRESDLVVISSQPEQEFISNQTKYYFDPYHGYWIGLSYQANNQSWMWVDGSAQSLGFWNTTAKNQNTCVLTIPTNKTLANWNAPGCSMNNRWICESTALNWSY</sequence>
<dbReference type="InterPro" id="IPR001304">
    <property type="entry name" value="C-type_lectin-like"/>
</dbReference>
<keyword evidence="3" id="KW-0812">Transmembrane</keyword>
<dbReference type="Proteomes" id="UP000265140">
    <property type="component" value="Chromosome 20"/>
</dbReference>
<dbReference type="GeneID" id="105031467"/>
<dbReference type="GeneTree" id="ENSGT01030000234575"/>
<dbReference type="PANTHER" id="PTHR46746">
    <property type="entry name" value="KILLER CELL LECTIN-LIKE RECEPTOR SUBFAMILY F MEMBER 2"/>
    <property type="match status" value="1"/>
</dbReference>
<keyword evidence="1" id="KW-0430">Lectin</keyword>
<dbReference type="Bgee" id="ENSELUG00000011875">
    <property type="expression patterns" value="Expressed in pharyngeal gill and 2 other cell types or tissues"/>
</dbReference>
<evidence type="ECO:0000259" key="4">
    <source>
        <dbReference type="PROSITE" id="PS50041"/>
    </source>
</evidence>
<dbReference type="PANTHER" id="PTHR46746:SF3">
    <property type="entry name" value="C-TYPE LECTIN DOMAIN-CONTAINING PROTEIN-RELATED"/>
    <property type="match status" value="1"/>
</dbReference>
<dbReference type="InterPro" id="IPR016187">
    <property type="entry name" value="CTDL_fold"/>
</dbReference>
<dbReference type="Pfam" id="PF00059">
    <property type="entry name" value="Lectin_C"/>
    <property type="match status" value="1"/>
</dbReference>
<dbReference type="KEGG" id="els:105031467"/>
<dbReference type="Gene3D" id="3.10.100.10">
    <property type="entry name" value="Mannose-Binding Protein A, subunit A"/>
    <property type="match status" value="1"/>
</dbReference>
<dbReference type="Ensembl" id="ENSELUT00000073875.2">
    <property type="protein sequence ID" value="ENSELUP00000046768.2"/>
    <property type="gene ID" value="ENSELUG00000011875.3"/>
</dbReference>
<reference evidence="5" key="4">
    <citation type="submission" date="2025-09" db="UniProtKB">
        <authorList>
            <consortium name="Ensembl"/>
        </authorList>
    </citation>
    <scope>IDENTIFICATION</scope>
</reference>
<reference evidence="5" key="2">
    <citation type="submission" date="2020-02" db="EMBL/GenBank/DDBJ databases">
        <title>Esox lucius (northern pike) genome, fEsoLuc1, primary haplotype.</title>
        <authorList>
            <person name="Myers G."/>
            <person name="Karagic N."/>
            <person name="Meyer A."/>
            <person name="Pippel M."/>
            <person name="Reichard M."/>
            <person name="Winkler S."/>
            <person name="Tracey A."/>
            <person name="Sims Y."/>
            <person name="Howe K."/>
            <person name="Rhie A."/>
            <person name="Formenti G."/>
            <person name="Durbin R."/>
            <person name="Fedrigo O."/>
            <person name="Jarvis E.D."/>
        </authorList>
    </citation>
    <scope>NUCLEOTIDE SEQUENCE [LARGE SCALE GENOMIC DNA]</scope>
</reference>
<dbReference type="SMART" id="SM00034">
    <property type="entry name" value="CLECT"/>
    <property type="match status" value="1"/>
</dbReference>
<accession>A0A6Q2X015</accession>
<evidence type="ECO:0000256" key="2">
    <source>
        <dbReference type="SAM" id="Coils"/>
    </source>
</evidence>
<evidence type="ECO:0000313" key="5">
    <source>
        <dbReference type="Ensembl" id="ENSELUP00000046768.2"/>
    </source>
</evidence>
<feature type="transmembrane region" description="Helical" evidence="3">
    <location>
        <begin position="62"/>
        <end position="84"/>
    </location>
</feature>
<name>A0A6Q2X015_ESOLU</name>
<proteinExistence type="predicted"/>
<dbReference type="RefSeq" id="XP_028971238.2">
    <property type="nucleotide sequence ID" value="XM_029115405.2"/>
</dbReference>
<dbReference type="InterPro" id="IPR016186">
    <property type="entry name" value="C-type_lectin-like/link_sf"/>
</dbReference>
<dbReference type="AlphaFoldDB" id="A0A6Q2X015"/>
<feature type="coiled-coil region" evidence="2">
    <location>
        <begin position="113"/>
        <end position="140"/>
    </location>
</feature>
<evidence type="ECO:0000256" key="3">
    <source>
        <dbReference type="SAM" id="Phobius"/>
    </source>
</evidence>
<protein>
    <recommendedName>
        <fullName evidence="4">C-type lectin domain-containing protein</fullName>
    </recommendedName>
</protein>
<evidence type="ECO:0000313" key="6">
    <source>
        <dbReference type="Proteomes" id="UP000265140"/>
    </source>
</evidence>
<organism evidence="5 6">
    <name type="scientific">Esox lucius</name>
    <name type="common">Northern pike</name>
    <dbReference type="NCBI Taxonomy" id="8010"/>
    <lineage>
        <taxon>Eukaryota</taxon>
        <taxon>Metazoa</taxon>
        <taxon>Chordata</taxon>
        <taxon>Craniata</taxon>
        <taxon>Vertebrata</taxon>
        <taxon>Euteleostomi</taxon>
        <taxon>Actinopterygii</taxon>
        <taxon>Neopterygii</taxon>
        <taxon>Teleostei</taxon>
        <taxon>Protacanthopterygii</taxon>
        <taxon>Esociformes</taxon>
        <taxon>Esocidae</taxon>
        <taxon>Esox</taxon>
    </lineage>
</organism>
<keyword evidence="6" id="KW-1185">Reference proteome</keyword>
<evidence type="ECO:0000256" key="1">
    <source>
        <dbReference type="ARBA" id="ARBA00022734"/>
    </source>
</evidence>
<dbReference type="SUPFAM" id="SSF56436">
    <property type="entry name" value="C-type lectin-like"/>
    <property type="match status" value="1"/>
</dbReference>
<feature type="domain" description="C-type lectin" evidence="4">
    <location>
        <begin position="176"/>
        <end position="296"/>
    </location>
</feature>
<dbReference type="GO" id="GO:0030246">
    <property type="term" value="F:carbohydrate binding"/>
    <property type="evidence" value="ECO:0007669"/>
    <property type="project" value="UniProtKB-KW"/>
</dbReference>
<dbReference type="PROSITE" id="PS50041">
    <property type="entry name" value="C_TYPE_LECTIN_2"/>
    <property type="match status" value="1"/>
</dbReference>
<reference evidence="6" key="1">
    <citation type="journal article" date="2014" name="PLoS ONE">
        <title>The genome and linkage map of the northern pike (Esox lucius): conserved synteny revealed between the salmonid sister group and the Neoteleostei.</title>
        <authorList>
            <person name="Rondeau E.B."/>
            <person name="Minkley D.R."/>
            <person name="Leong J.S."/>
            <person name="Messmer A.M."/>
            <person name="Jantzen J.R."/>
            <person name="von Schalburg K.R."/>
            <person name="Lemon C."/>
            <person name="Bird N.H."/>
            <person name="Koop B.F."/>
        </authorList>
    </citation>
    <scope>NUCLEOTIDE SEQUENCE</scope>
</reference>
<keyword evidence="3" id="KW-1133">Transmembrane helix</keyword>
<keyword evidence="3" id="KW-0472">Membrane</keyword>